<keyword evidence="1" id="KW-0812">Transmembrane</keyword>
<comment type="caution">
    <text evidence="3">The sequence shown here is derived from an EMBL/GenBank/DDBJ whole genome shotgun (WGS) entry which is preliminary data.</text>
</comment>
<evidence type="ECO:0000313" key="4">
    <source>
        <dbReference type="Proteomes" id="UP000605427"/>
    </source>
</evidence>
<feature type="transmembrane region" description="Helical" evidence="1">
    <location>
        <begin position="7"/>
        <end position="27"/>
    </location>
</feature>
<reference evidence="4" key="1">
    <citation type="journal article" date="2019" name="Int. J. Syst. Evol. Microbiol.">
        <title>The Global Catalogue of Microorganisms (GCM) 10K type strain sequencing project: providing services to taxonomists for standard genome sequencing and annotation.</title>
        <authorList>
            <consortium name="The Broad Institute Genomics Platform"/>
            <consortium name="The Broad Institute Genome Sequencing Center for Infectious Disease"/>
            <person name="Wu L."/>
            <person name="Ma J."/>
        </authorList>
    </citation>
    <scope>NUCLEOTIDE SEQUENCE [LARGE SCALE GENOMIC DNA]</scope>
    <source>
        <strain evidence="4">CCM 8702</strain>
    </source>
</reference>
<sequence length="307" mass="34467">MSKSRKLIFYATLLYTLLILYFMFFAFGRGDTAADQYTFIFELDNFLKLPNPSELFPPTLMDLVGWGNTAAFIPFGILIPWLYGVKFVRFMLGFFASILVLETVQALTLLGSFDINDALQNSVGAAIGFAAYAIGKRVQNVKKSLAVMAVSVALLLAANWTVGFGVDWVIAEKPGPFVALNEWENGGGSSAENVEPRPFEIGGQTVMPEFNLYGAEDRKTKTYRYKLDDKASYFYLQYGIPDSGDFEGSIRVSVNGQEVLSNSEQYQQHAPDVFEWHFDQPAELTLTLEGGEQAWDVGYRKLQHRWE</sequence>
<feature type="transmembrane region" description="Helical" evidence="1">
    <location>
        <begin position="63"/>
        <end position="83"/>
    </location>
</feature>
<accession>A0ABQ1ZX79</accession>
<dbReference type="RefSeq" id="WP_172244512.1">
    <property type="nucleotide sequence ID" value="NZ_BMDD01000003.1"/>
</dbReference>
<evidence type="ECO:0000313" key="3">
    <source>
        <dbReference type="EMBL" id="GGH80228.1"/>
    </source>
</evidence>
<feature type="domain" description="VanZ-like" evidence="2">
    <location>
        <begin position="13"/>
        <end position="134"/>
    </location>
</feature>
<keyword evidence="4" id="KW-1185">Reference proteome</keyword>
<organism evidence="3 4">
    <name type="scientific">Saccharibacillus endophyticus</name>
    <dbReference type="NCBI Taxonomy" id="2060666"/>
    <lineage>
        <taxon>Bacteria</taxon>
        <taxon>Bacillati</taxon>
        <taxon>Bacillota</taxon>
        <taxon>Bacilli</taxon>
        <taxon>Bacillales</taxon>
        <taxon>Paenibacillaceae</taxon>
        <taxon>Saccharibacillus</taxon>
    </lineage>
</organism>
<feature type="transmembrane region" description="Helical" evidence="1">
    <location>
        <begin position="118"/>
        <end position="135"/>
    </location>
</feature>
<keyword evidence="1" id="KW-1133">Transmembrane helix</keyword>
<evidence type="ECO:0000259" key="2">
    <source>
        <dbReference type="Pfam" id="PF04892"/>
    </source>
</evidence>
<keyword evidence="1" id="KW-0472">Membrane</keyword>
<feature type="transmembrane region" description="Helical" evidence="1">
    <location>
        <begin position="147"/>
        <end position="171"/>
    </location>
</feature>
<dbReference type="EMBL" id="BMDD01000003">
    <property type="protein sequence ID" value="GGH80228.1"/>
    <property type="molecule type" value="Genomic_DNA"/>
</dbReference>
<feature type="transmembrane region" description="Helical" evidence="1">
    <location>
        <begin position="90"/>
        <end position="112"/>
    </location>
</feature>
<dbReference type="Pfam" id="PF04892">
    <property type="entry name" value="VanZ"/>
    <property type="match status" value="1"/>
</dbReference>
<gene>
    <name evidence="3" type="ORF">GCM10007362_28220</name>
</gene>
<evidence type="ECO:0000256" key="1">
    <source>
        <dbReference type="SAM" id="Phobius"/>
    </source>
</evidence>
<dbReference type="Proteomes" id="UP000605427">
    <property type="component" value="Unassembled WGS sequence"/>
</dbReference>
<protein>
    <recommendedName>
        <fullName evidence="2">VanZ-like domain-containing protein</fullName>
    </recommendedName>
</protein>
<proteinExistence type="predicted"/>
<dbReference type="InterPro" id="IPR006976">
    <property type="entry name" value="VanZ-like"/>
</dbReference>
<name>A0ABQ1ZX79_9BACL</name>